<dbReference type="EMBL" id="UINC01053307">
    <property type="protein sequence ID" value="SVB69666.1"/>
    <property type="molecule type" value="Genomic_DNA"/>
</dbReference>
<dbReference type="InterPro" id="IPR035647">
    <property type="entry name" value="EFG_III/V"/>
</dbReference>
<proteinExistence type="predicted"/>
<dbReference type="AlphaFoldDB" id="A0A382G2X9"/>
<dbReference type="SUPFAM" id="SSF54980">
    <property type="entry name" value="EF-G C-terminal domain-like"/>
    <property type="match status" value="2"/>
</dbReference>
<dbReference type="CDD" id="cd16263">
    <property type="entry name" value="BipA_III"/>
    <property type="match status" value="1"/>
</dbReference>
<sequence length="317" mass="35694">LDNPEPLTRISIEKPTMKMTFGVNTSPFSGNEGQNATSRMLWDRLSKELKTNVSLQIEKTDKPDEFLVSGRGELHLSVLIENMRREGLEFQVSKPSVITHYVGKTLHEPYELLTIDSVKDFIGPLTEELAKRLAYLVDIKTDSKGNAQHLFKIPTRGLIGFRSFFLRITRGNGIMNSQSIESQPVEGEIKSTRSGAIISTETGMSTAYSIKTIQDRGELFIHPQTYVYEGMIIGKQNRPDDLSVNVCREKKLTNHRASSSEISEHINTPLQLSLDESLAFITDDELVEITPTSIRIRKKVLQSSIRQKGTRDKSKAK</sequence>
<feature type="non-terminal residue" evidence="6">
    <location>
        <position position="1"/>
    </location>
</feature>
<dbReference type="GO" id="GO:0005525">
    <property type="term" value="F:GTP binding"/>
    <property type="evidence" value="ECO:0007669"/>
    <property type="project" value="UniProtKB-KW"/>
</dbReference>
<feature type="domain" description="TypA/BipA C-terminal" evidence="5">
    <location>
        <begin position="195"/>
        <end position="302"/>
    </location>
</feature>
<dbReference type="Pfam" id="PF14492">
    <property type="entry name" value="EFG_III"/>
    <property type="match status" value="1"/>
</dbReference>
<keyword evidence="1" id="KW-0547">Nucleotide-binding</keyword>
<evidence type="ECO:0000256" key="2">
    <source>
        <dbReference type="ARBA" id="ARBA00023134"/>
    </source>
</evidence>
<feature type="domain" description="Elongation Factor G" evidence="4">
    <location>
        <begin position="39"/>
        <end position="93"/>
    </location>
</feature>
<dbReference type="FunFam" id="3.30.70.870:FF:000003">
    <property type="entry name" value="GTP-binding protein TypA"/>
    <property type="match status" value="1"/>
</dbReference>
<dbReference type="Gene3D" id="3.30.70.240">
    <property type="match status" value="1"/>
</dbReference>
<evidence type="ECO:0000313" key="6">
    <source>
        <dbReference type="EMBL" id="SVB69666.1"/>
    </source>
</evidence>
<dbReference type="InterPro" id="IPR000640">
    <property type="entry name" value="EFG_V-like"/>
</dbReference>
<dbReference type="Gene3D" id="2.40.50.250">
    <property type="entry name" value="bipa protein"/>
    <property type="match status" value="1"/>
</dbReference>
<evidence type="ECO:0000259" key="3">
    <source>
        <dbReference type="Pfam" id="PF00679"/>
    </source>
</evidence>
<protein>
    <recommendedName>
        <fullName evidence="7">Elongation factor EFG domain-containing protein</fullName>
    </recommendedName>
</protein>
<name>A0A382G2X9_9ZZZZ</name>
<organism evidence="6">
    <name type="scientific">marine metagenome</name>
    <dbReference type="NCBI Taxonomy" id="408172"/>
    <lineage>
        <taxon>unclassified sequences</taxon>
        <taxon>metagenomes</taxon>
        <taxon>ecological metagenomes</taxon>
    </lineage>
</organism>
<dbReference type="Pfam" id="PF00679">
    <property type="entry name" value="EFG_C"/>
    <property type="match status" value="1"/>
</dbReference>
<dbReference type="Gene3D" id="3.30.70.870">
    <property type="entry name" value="Elongation Factor G (Translational Gtpase), domain 3"/>
    <property type="match status" value="1"/>
</dbReference>
<dbReference type="InterPro" id="IPR048876">
    <property type="entry name" value="BipA_C"/>
</dbReference>
<evidence type="ECO:0000259" key="5">
    <source>
        <dbReference type="Pfam" id="PF21018"/>
    </source>
</evidence>
<reference evidence="6" key="1">
    <citation type="submission" date="2018-05" db="EMBL/GenBank/DDBJ databases">
        <authorList>
            <person name="Lanie J.A."/>
            <person name="Ng W.-L."/>
            <person name="Kazmierczak K.M."/>
            <person name="Andrzejewski T.M."/>
            <person name="Davidsen T.M."/>
            <person name="Wayne K.J."/>
            <person name="Tettelin H."/>
            <person name="Glass J.I."/>
            <person name="Rusch D."/>
            <person name="Podicherti R."/>
            <person name="Tsui H.-C.T."/>
            <person name="Winkler M.E."/>
        </authorList>
    </citation>
    <scope>NUCLEOTIDE SEQUENCE</scope>
</reference>
<evidence type="ECO:0008006" key="7">
    <source>
        <dbReference type="Google" id="ProtNLM"/>
    </source>
</evidence>
<evidence type="ECO:0000259" key="4">
    <source>
        <dbReference type="Pfam" id="PF14492"/>
    </source>
</evidence>
<dbReference type="InterPro" id="IPR047043">
    <property type="entry name" value="BipA_III"/>
</dbReference>
<dbReference type="InterPro" id="IPR042116">
    <property type="entry name" value="TypA/BipA_C"/>
</dbReference>
<dbReference type="FunFam" id="2.40.50.250:FF:000001">
    <property type="entry name" value="GTP-binding protein TypA"/>
    <property type="match status" value="1"/>
</dbReference>
<accession>A0A382G2X9</accession>
<gene>
    <name evidence="6" type="ORF">METZ01_LOCUS222520</name>
</gene>
<feature type="domain" description="Elongation factor EFG" evidence="3">
    <location>
        <begin position="106"/>
        <end position="191"/>
    </location>
</feature>
<keyword evidence="2" id="KW-0342">GTP-binding</keyword>
<dbReference type="InterPro" id="IPR041095">
    <property type="entry name" value="EFG_II"/>
</dbReference>
<evidence type="ECO:0000256" key="1">
    <source>
        <dbReference type="ARBA" id="ARBA00022741"/>
    </source>
</evidence>
<dbReference type="Pfam" id="PF21018">
    <property type="entry name" value="BipA_C"/>
    <property type="match status" value="1"/>
</dbReference>